<name>M5FSH3_DACPD</name>
<feature type="domain" description="Integrase catalytic" evidence="3">
    <location>
        <begin position="1"/>
        <end position="75"/>
    </location>
</feature>
<feature type="chain" id="PRO_5004067190" description="Integrase catalytic domain-containing protein" evidence="2">
    <location>
        <begin position="20"/>
        <end position="120"/>
    </location>
</feature>
<dbReference type="OMA" id="SKHFTIC"/>
<dbReference type="GO" id="GO:0003723">
    <property type="term" value="F:RNA binding"/>
    <property type="evidence" value="ECO:0007669"/>
    <property type="project" value="UniProtKB-KW"/>
</dbReference>
<protein>
    <recommendedName>
        <fullName evidence="3">Integrase catalytic domain-containing protein</fullName>
    </recommendedName>
</protein>
<reference evidence="4 5" key="1">
    <citation type="journal article" date="2012" name="Science">
        <title>The Paleozoic origin of enzymatic lignin decomposition reconstructed from 31 fungal genomes.</title>
        <authorList>
            <person name="Floudas D."/>
            <person name="Binder M."/>
            <person name="Riley R."/>
            <person name="Barry K."/>
            <person name="Blanchette R.A."/>
            <person name="Henrissat B."/>
            <person name="Martinez A.T."/>
            <person name="Otillar R."/>
            <person name="Spatafora J.W."/>
            <person name="Yadav J.S."/>
            <person name="Aerts A."/>
            <person name="Benoit I."/>
            <person name="Boyd A."/>
            <person name="Carlson A."/>
            <person name="Copeland A."/>
            <person name="Coutinho P.M."/>
            <person name="de Vries R.P."/>
            <person name="Ferreira P."/>
            <person name="Findley K."/>
            <person name="Foster B."/>
            <person name="Gaskell J."/>
            <person name="Glotzer D."/>
            <person name="Gorecki P."/>
            <person name="Heitman J."/>
            <person name="Hesse C."/>
            <person name="Hori C."/>
            <person name="Igarashi K."/>
            <person name="Jurgens J.A."/>
            <person name="Kallen N."/>
            <person name="Kersten P."/>
            <person name="Kohler A."/>
            <person name="Kuees U."/>
            <person name="Kumar T.K.A."/>
            <person name="Kuo A."/>
            <person name="LaButti K."/>
            <person name="Larrondo L.F."/>
            <person name="Lindquist E."/>
            <person name="Ling A."/>
            <person name="Lombard V."/>
            <person name="Lucas S."/>
            <person name="Lundell T."/>
            <person name="Martin R."/>
            <person name="McLaughlin D.J."/>
            <person name="Morgenstern I."/>
            <person name="Morin E."/>
            <person name="Murat C."/>
            <person name="Nagy L.G."/>
            <person name="Nolan M."/>
            <person name="Ohm R.A."/>
            <person name="Patyshakuliyeva A."/>
            <person name="Rokas A."/>
            <person name="Ruiz-Duenas F.J."/>
            <person name="Sabat G."/>
            <person name="Salamov A."/>
            <person name="Samejima M."/>
            <person name="Schmutz J."/>
            <person name="Slot J.C."/>
            <person name="St John F."/>
            <person name="Stenlid J."/>
            <person name="Sun H."/>
            <person name="Sun S."/>
            <person name="Syed K."/>
            <person name="Tsang A."/>
            <person name="Wiebenga A."/>
            <person name="Young D."/>
            <person name="Pisabarro A."/>
            <person name="Eastwood D.C."/>
            <person name="Martin F."/>
            <person name="Cullen D."/>
            <person name="Grigoriev I.V."/>
            <person name="Hibbett D.S."/>
        </authorList>
    </citation>
    <scope>NUCLEOTIDE SEQUENCE [LARGE SCALE GENOMIC DNA]</scope>
    <source>
        <strain evidence="4 5">DJM-731 SS1</strain>
    </source>
</reference>
<sequence>LKLEMVMALALFLFYNVICHWGNITEIVTNNGSAWVAAVKELERCFGIQHIQILPYNSHTNGVVESKHFTICQAILRACGDNIRQWPNKVPTTFWAEQILVQHSTGLSCQGTSSLLGQET</sequence>
<dbReference type="GO" id="GO:0005634">
    <property type="term" value="C:nucleus"/>
    <property type="evidence" value="ECO:0007669"/>
    <property type="project" value="UniProtKB-ARBA"/>
</dbReference>
<gene>
    <name evidence="4" type="ORF">DACRYDRAFT_54416</name>
</gene>
<dbReference type="HOGENOM" id="CLU_2055221_0_0_1"/>
<keyword evidence="1" id="KW-0694">RNA-binding</keyword>
<evidence type="ECO:0000256" key="2">
    <source>
        <dbReference type="SAM" id="SignalP"/>
    </source>
</evidence>
<dbReference type="InterPro" id="IPR001584">
    <property type="entry name" value="Integrase_cat-core"/>
</dbReference>
<organism evidence="4 5">
    <name type="scientific">Dacryopinax primogenitus (strain DJM 731)</name>
    <name type="common">Brown rot fungus</name>
    <dbReference type="NCBI Taxonomy" id="1858805"/>
    <lineage>
        <taxon>Eukaryota</taxon>
        <taxon>Fungi</taxon>
        <taxon>Dikarya</taxon>
        <taxon>Basidiomycota</taxon>
        <taxon>Agaricomycotina</taxon>
        <taxon>Dacrymycetes</taxon>
        <taxon>Dacrymycetales</taxon>
        <taxon>Dacrymycetaceae</taxon>
        <taxon>Dacryopinax</taxon>
    </lineage>
</organism>
<evidence type="ECO:0000259" key="3">
    <source>
        <dbReference type="PROSITE" id="PS50994"/>
    </source>
</evidence>
<evidence type="ECO:0000256" key="1">
    <source>
        <dbReference type="ARBA" id="ARBA00022884"/>
    </source>
</evidence>
<dbReference type="RefSeq" id="XP_040627283.1">
    <property type="nucleotide sequence ID" value="XM_040775252.1"/>
</dbReference>
<dbReference type="SUPFAM" id="SSF53098">
    <property type="entry name" value="Ribonuclease H-like"/>
    <property type="match status" value="1"/>
</dbReference>
<evidence type="ECO:0000313" key="5">
    <source>
        <dbReference type="Proteomes" id="UP000030653"/>
    </source>
</evidence>
<dbReference type="InterPro" id="IPR036397">
    <property type="entry name" value="RNaseH_sf"/>
</dbReference>
<dbReference type="GeneID" id="63690314"/>
<dbReference type="InterPro" id="IPR012337">
    <property type="entry name" value="RNaseH-like_sf"/>
</dbReference>
<evidence type="ECO:0000313" key="4">
    <source>
        <dbReference type="EMBL" id="EJU00386.1"/>
    </source>
</evidence>
<dbReference type="GO" id="GO:0015074">
    <property type="term" value="P:DNA integration"/>
    <property type="evidence" value="ECO:0007669"/>
    <property type="project" value="InterPro"/>
</dbReference>
<dbReference type="STRING" id="1858805.M5FSH3"/>
<proteinExistence type="predicted"/>
<keyword evidence="2" id="KW-0732">Signal</keyword>
<dbReference type="Gene3D" id="3.30.420.10">
    <property type="entry name" value="Ribonuclease H-like superfamily/Ribonuclease H"/>
    <property type="match status" value="1"/>
</dbReference>
<feature type="signal peptide" evidence="2">
    <location>
        <begin position="1"/>
        <end position="19"/>
    </location>
</feature>
<keyword evidence="5" id="KW-1185">Reference proteome</keyword>
<dbReference type="EMBL" id="JH795867">
    <property type="protein sequence ID" value="EJU00386.1"/>
    <property type="molecule type" value="Genomic_DNA"/>
</dbReference>
<feature type="non-terminal residue" evidence="4">
    <location>
        <position position="1"/>
    </location>
</feature>
<dbReference type="PROSITE" id="PS50994">
    <property type="entry name" value="INTEGRASE"/>
    <property type="match status" value="1"/>
</dbReference>
<dbReference type="AlphaFoldDB" id="M5FSH3"/>
<accession>M5FSH3</accession>
<dbReference type="OrthoDB" id="446925at2759"/>
<dbReference type="Proteomes" id="UP000030653">
    <property type="component" value="Unassembled WGS sequence"/>
</dbReference>